<dbReference type="SUPFAM" id="SSF52317">
    <property type="entry name" value="Class I glutamine amidotransferase-like"/>
    <property type="match status" value="1"/>
</dbReference>
<evidence type="ECO:0000256" key="1">
    <source>
        <dbReference type="ARBA" id="ARBA00004496"/>
    </source>
</evidence>
<dbReference type="Proteomes" id="UP000069850">
    <property type="component" value="Chromosome 1"/>
</dbReference>
<evidence type="ECO:0000256" key="3">
    <source>
        <dbReference type="ARBA" id="ARBA00011152"/>
    </source>
</evidence>
<dbReference type="Pfam" id="PF00117">
    <property type="entry name" value="GATase"/>
    <property type="match status" value="1"/>
</dbReference>
<dbReference type="EC" id="4.3.2.10" evidence="12"/>
<evidence type="ECO:0000259" key="14">
    <source>
        <dbReference type="Pfam" id="PF00117"/>
    </source>
</evidence>
<keyword evidence="15" id="KW-0328">Glycosyltransferase</keyword>
<evidence type="ECO:0000256" key="5">
    <source>
        <dbReference type="ARBA" id="ARBA00022605"/>
    </source>
</evidence>
<evidence type="ECO:0000256" key="11">
    <source>
        <dbReference type="ARBA" id="ARBA00049534"/>
    </source>
</evidence>
<dbReference type="EMBL" id="LT158599">
    <property type="protein sequence ID" value="CVK34119.1"/>
    <property type="molecule type" value="Genomic_DNA"/>
</dbReference>
<comment type="catalytic activity">
    <reaction evidence="10 12">
        <text>5-[(5-phospho-1-deoxy-D-ribulos-1-ylimino)methylamino]-1-(5-phospho-beta-D-ribosyl)imidazole-4-carboxamide + L-glutamine = D-erythro-1-(imidazol-4-yl)glycerol 3-phosphate + 5-amino-1-(5-phospho-beta-D-ribosyl)imidazole-4-carboxamide + L-glutamate + H(+)</text>
        <dbReference type="Rhea" id="RHEA:24793"/>
        <dbReference type="ChEBI" id="CHEBI:15378"/>
        <dbReference type="ChEBI" id="CHEBI:29985"/>
        <dbReference type="ChEBI" id="CHEBI:58278"/>
        <dbReference type="ChEBI" id="CHEBI:58359"/>
        <dbReference type="ChEBI" id="CHEBI:58475"/>
        <dbReference type="ChEBI" id="CHEBI:58525"/>
        <dbReference type="EC" id="4.3.2.10"/>
    </reaction>
</comment>
<reference evidence="15 17" key="1">
    <citation type="submission" date="2016-01" db="EMBL/GenBank/DDBJ databases">
        <authorList>
            <person name="Manzoor S."/>
        </authorList>
    </citation>
    <scope>NUCLEOTIDE SEQUENCE [LARGE SCALE GENOMIC DNA]</scope>
    <source>
        <strain evidence="15">Methanoculleus sp MAB1</strain>
    </source>
</reference>
<keyword evidence="4 12" id="KW-0963">Cytoplasm</keyword>
<evidence type="ECO:0000256" key="7">
    <source>
        <dbReference type="ARBA" id="ARBA00022962"/>
    </source>
</evidence>
<dbReference type="InterPro" id="IPR010139">
    <property type="entry name" value="Imidazole-glycPsynth_HisH"/>
</dbReference>
<accession>A0A0X3BQB3</accession>
<comment type="catalytic activity">
    <reaction evidence="11 12">
        <text>L-glutamine + H2O = L-glutamate + NH4(+)</text>
        <dbReference type="Rhea" id="RHEA:15889"/>
        <dbReference type="ChEBI" id="CHEBI:15377"/>
        <dbReference type="ChEBI" id="CHEBI:28938"/>
        <dbReference type="ChEBI" id="CHEBI:29985"/>
        <dbReference type="ChEBI" id="CHEBI:58359"/>
        <dbReference type="EC" id="3.5.1.2"/>
    </reaction>
</comment>
<dbReference type="GO" id="GO:0016829">
    <property type="term" value="F:lyase activity"/>
    <property type="evidence" value="ECO:0007669"/>
    <property type="project" value="UniProtKB-KW"/>
</dbReference>
<evidence type="ECO:0000256" key="2">
    <source>
        <dbReference type="ARBA" id="ARBA00005091"/>
    </source>
</evidence>
<dbReference type="EMBL" id="JABMJE010000229">
    <property type="protein sequence ID" value="NQS79160.1"/>
    <property type="molecule type" value="Genomic_DNA"/>
</dbReference>
<comment type="function">
    <text evidence="12">IGPS catalyzes the conversion of PRFAR and glutamine to IGP, AICAR and glutamate. The HisH subunit catalyzes the hydrolysis of glutamine to glutamate and ammonia as part of the synthesis of IGP and AICAR. The resulting ammonia molecule is channeled to the active site of HisF.</text>
</comment>
<dbReference type="UniPathway" id="UPA00031">
    <property type="reaction ID" value="UER00010"/>
</dbReference>
<keyword evidence="15" id="KW-0808">Transferase</keyword>
<name>A0A0X3BQB3_9EURY</name>
<comment type="subunit">
    <text evidence="3 12">Heterodimer of HisH and HisF.</text>
</comment>
<protein>
    <recommendedName>
        <fullName evidence="12">Imidazole glycerol phosphate synthase subunit HisH</fullName>
        <ecNumber evidence="12">4.3.2.10</ecNumber>
    </recommendedName>
    <alternativeName>
        <fullName evidence="12">IGP synthase glutaminase subunit</fullName>
        <ecNumber evidence="12">3.5.1.2</ecNumber>
    </alternativeName>
    <alternativeName>
        <fullName evidence="12">IGP synthase subunit HisH</fullName>
    </alternativeName>
    <alternativeName>
        <fullName evidence="12">ImGP synthase subunit HisH</fullName>
        <shortName evidence="12">IGPS subunit HisH</shortName>
    </alternativeName>
</protein>
<dbReference type="Proteomes" id="UP000737555">
    <property type="component" value="Unassembled WGS sequence"/>
</dbReference>
<organism evidence="15 17">
    <name type="scientific">Methanoculleus bourgensis</name>
    <dbReference type="NCBI Taxonomy" id="83986"/>
    <lineage>
        <taxon>Archaea</taxon>
        <taxon>Methanobacteriati</taxon>
        <taxon>Methanobacteriota</taxon>
        <taxon>Stenosarchaea group</taxon>
        <taxon>Methanomicrobia</taxon>
        <taxon>Methanomicrobiales</taxon>
        <taxon>Methanomicrobiaceae</taxon>
        <taxon>Methanoculleus</taxon>
    </lineage>
</organism>
<feature type="active site" evidence="12 13">
    <location>
        <position position="184"/>
    </location>
</feature>
<reference evidence="16" key="2">
    <citation type="submission" date="2020-05" db="EMBL/GenBank/DDBJ databases">
        <title>The first insight into the ecology of ammonia-tolerant syntrophic propionate oxidizing bacteria.</title>
        <authorList>
            <person name="Singh A."/>
            <person name="Schnurer A."/>
            <person name="Westerholm M."/>
        </authorList>
    </citation>
    <scope>NUCLEOTIDE SEQUENCE</scope>
    <source>
        <strain evidence="16">MAG54</strain>
    </source>
</reference>
<evidence type="ECO:0000313" key="16">
    <source>
        <dbReference type="EMBL" id="NQS79160.1"/>
    </source>
</evidence>
<evidence type="ECO:0000313" key="17">
    <source>
        <dbReference type="Proteomes" id="UP000069850"/>
    </source>
</evidence>
<dbReference type="GO" id="GO:0000105">
    <property type="term" value="P:L-histidine biosynthetic process"/>
    <property type="evidence" value="ECO:0007669"/>
    <property type="project" value="UniProtKB-UniRule"/>
</dbReference>
<dbReference type="CDD" id="cd01748">
    <property type="entry name" value="GATase1_IGP_Synthase"/>
    <property type="match status" value="1"/>
</dbReference>
<feature type="active site" evidence="12 13">
    <location>
        <position position="182"/>
    </location>
</feature>
<dbReference type="InterPro" id="IPR017926">
    <property type="entry name" value="GATASE"/>
</dbReference>
<gene>
    <name evidence="12 15" type="primary">hisH</name>
    <name evidence="16" type="ORF">HQQ74_10785</name>
    <name evidence="15" type="ORF">MMAB1_2906</name>
</gene>
<keyword evidence="7 12" id="KW-0315">Glutamine amidotransferase</keyword>
<evidence type="ECO:0000256" key="8">
    <source>
        <dbReference type="ARBA" id="ARBA00023102"/>
    </source>
</evidence>
<dbReference type="OrthoDB" id="33401at2157"/>
<dbReference type="RefSeq" id="WP_062265343.1">
    <property type="nucleotide sequence ID" value="NZ_LT158599.1"/>
</dbReference>
<dbReference type="HAMAP" id="MF_00278">
    <property type="entry name" value="HisH"/>
    <property type="match status" value="1"/>
</dbReference>
<dbReference type="KEGG" id="mema:MMAB1_2906"/>
<evidence type="ECO:0000256" key="4">
    <source>
        <dbReference type="ARBA" id="ARBA00022490"/>
    </source>
</evidence>
<keyword evidence="6 12" id="KW-0378">Hydrolase</keyword>
<evidence type="ECO:0000256" key="9">
    <source>
        <dbReference type="ARBA" id="ARBA00023239"/>
    </source>
</evidence>
<evidence type="ECO:0000256" key="12">
    <source>
        <dbReference type="HAMAP-Rule" id="MF_00278"/>
    </source>
</evidence>
<dbReference type="GO" id="GO:0000107">
    <property type="term" value="F:imidazoleglycerol-phosphate synthase activity"/>
    <property type="evidence" value="ECO:0007669"/>
    <property type="project" value="UniProtKB-UniRule"/>
</dbReference>
<dbReference type="PIRSF" id="PIRSF000495">
    <property type="entry name" value="Amidotransf_hisH"/>
    <property type="match status" value="1"/>
</dbReference>
<keyword evidence="5 12" id="KW-0028">Amino-acid biosynthesis</keyword>
<dbReference type="AlphaFoldDB" id="A0A0X3BQB3"/>
<dbReference type="PROSITE" id="PS51273">
    <property type="entry name" value="GATASE_TYPE_1"/>
    <property type="match status" value="1"/>
</dbReference>
<evidence type="ECO:0000256" key="13">
    <source>
        <dbReference type="PIRSR" id="PIRSR000495-1"/>
    </source>
</evidence>
<dbReference type="InterPro" id="IPR029062">
    <property type="entry name" value="Class_I_gatase-like"/>
</dbReference>
<dbReference type="NCBIfam" id="TIGR01855">
    <property type="entry name" value="IMP_synth_hisH"/>
    <property type="match status" value="1"/>
</dbReference>
<feature type="domain" description="Glutamine amidotransferase" evidence="14">
    <location>
        <begin position="6"/>
        <end position="197"/>
    </location>
</feature>
<dbReference type="PANTHER" id="PTHR42701:SF1">
    <property type="entry name" value="IMIDAZOLE GLYCEROL PHOSPHATE SYNTHASE SUBUNIT HISH"/>
    <property type="match status" value="1"/>
</dbReference>
<dbReference type="GeneID" id="27138424"/>
<feature type="active site" description="Nucleophile" evidence="12 13">
    <location>
        <position position="79"/>
    </location>
</feature>
<comment type="subcellular location">
    <subcellularLocation>
        <location evidence="1 12">Cytoplasm</location>
    </subcellularLocation>
</comment>
<dbReference type="Gene3D" id="3.40.50.880">
    <property type="match status" value="1"/>
</dbReference>
<keyword evidence="8 12" id="KW-0368">Histidine biosynthesis</keyword>
<dbReference type="GO" id="GO:0004359">
    <property type="term" value="F:glutaminase activity"/>
    <property type="evidence" value="ECO:0007669"/>
    <property type="project" value="UniProtKB-EC"/>
</dbReference>
<evidence type="ECO:0000256" key="6">
    <source>
        <dbReference type="ARBA" id="ARBA00022801"/>
    </source>
</evidence>
<proteinExistence type="inferred from homology"/>
<comment type="pathway">
    <text evidence="2 12">Amino-acid biosynthesis; L-histidine biosynthesis; L-histidine from 5-phospho-alpha-D-ribose 1-diphosphate: step 5/9.</text>
</comment>
<dbReference type="GO" id="GO:0005737">
    <property type="term" value="C:cytoplasm"/>
    <property type="evidence" value="ECO:0007669"/>
    <property type="project" value="UniProtKB-SubCell"/>
</dbReference>
<dbReference type="FunFam" id="3.40.50.880:FF:000009">
    <property type="entry name" value="Imidazole glycerol phosphate synthase subunit HisH"/>
    <property type="match status" value="1"/>
</dbReference>
<evidence type="ECO:0000313" key="15">
    <source>
        <dbReference type="EMBL" id="CVK34119.1"/>
    </source>
</evidence>
<dbReference type="EC" id="3.5.1.2" evidence="12"/>
<sequence>MKKRIVIIDYGLGNLRSVLRGLERAGAAATVTSDPEVIAAADGIVLPGVGAFREGMEMLRHLEQTVLAAAGGTPLLGICLGMQMLMERSEEHGVHRGLGLVPGDVRRFIPAAGEKVPHMGWNTIRIERQDPLFEGLGAEEYVYFVHSYYAATAPEYTLTSTTYIHPFASAVRCGLAYGVQFHPEKSGAVGLRILENFIDLVDCFT</sequence>
<keyword evidence="9 12" id="KW-0456">Lyase</keyword>
<dbReference type="PANTHER" id="PTHR42701">
    <property type="entry name" value="IMIDAZOLE GLYCEROL PHOSPHATE SYNTHASE SUBUNIT HISH"/>
    <property type="match status" value="1"/>
</dbReference>
<evidence type="ECO:0000256" key="10">
    <source>
        <dbReference type="ARBA" id="ARBA00047838"/>
    </source>
</evidence>